<feature type="non-terminal residue" evidence="2">
    <location>
        <position position="154"/>
    </location>
</feature>
<name>A0A6L9QTA0_9ACTN</name>
<protein>
    <submittedName>
        <fullName evidence="2">Dihydropteroate synthase</fullName>
        <ecNumber evidence="2">2.5.1.15</ecNumber>
    </submittedName>
</protein>
<dbReference type="EMBL" id="JAAGLI010000889">
    <property type="protein sequence ID" value="NEA27224.1"/>
    <property type="molecule type" value="Genomic_DNA"/>
</dbReference>
<comment type="caution">
    <text evidence="2">The sequence shown here is derived from an EMBL/GenBank/DDBJ whole genome shotgun (WGS) entry which is preliminary data.</text>
</comment>
<dbReference type="PANTHER" id="PTHR20941:SF8">
    <property type="entry name" value="INACTIVE DIHYDROPTEROATE SYNTHASE 2"/>
    <property type="match status" value="1"/>
</dbReference>
<evidence type="ECO:0000313" key="2">
    <source>
        <dbReference type="EMBL" id="NEA27224.1"/>
    </source>
</evidence>
<proteinExistence type="predicted"/>
<dbReference type="InterPro" id="IPR000489">
    <property type="entry name" value="Pterin-binding_dom"/>
</dbReference>
<evidence type="ECO:0000259" key="1">
    <source>
        <dbReference type="PROSITE" id="PS50972"/>
    </source>
</evidence>
<keyword evidence="2" id="KW-0808">Transferase</keyword>
<sequence length="154" mass="15875">MSSPDAPPLRLNGRDIGPRAIMAVVNRTPDSFYDRGATFGFGAALDAVDRAVAAGADIVDIGGVKAGPGEDVGVAEELRRVVDLVAAVRERHPRVVISVDTWRAEVGEAVAAAGADLLNDTWGGPDPRLAEVAAAHGIGLVCAHAGPLDPRTRP</sequence>
<dbReference type="Proteomes" id="UP000475532">
    <property type="component" value="Unassembled WGS sequence"/>
</dbReference>
<dbReference type="AlphaFoldDB" id="A0A6L9QTA0"/>
<dbReference type="GO" id="GO:0004156">
    <property type="term" value="F:dihydropteroate synthase activity"/>
    <property type="evidence" value="ECO:0007669"/>
    <property type="project" value="UniProtKB-EC"/>
</dbReference>
<dbReference type="GO" id="GO:0009396">
    <property type="term" value="P:folic acid-containing compound biosynthetic process"/>
    <property type="evidence" value="ECO:0007669"/>
    <property type="project" value="InterPro"/>
</dbReference>
<evidence type="ECO:0000313" key="3">
    <source>
        <dbReference type="Proteomes" id="UP000475532"/>
    </source>
</evidence>
<dbReference type="PROSITE" id="PS00793">
    <property type="entry name" value="DHPS_2"/>
    <property type="match status" value="1"/>
</dbReference>
<dbReference type="GO" id="GO:0005829">
    <property type="term" value="C:cytosol"/>
    <property type="evidence" value="ECO:0007669"/>
    <property type="project" value="TreeGrafter"/>
</dbReference>
<dbReference type="SUPFAM" id="SSF51717">
    <property type="entry name" value="Dihydropteroate synthetase-like"/>
    <property type="match status" value="1"/>
</dbReference>
<accession>A0A6L9QTA0</accession>
<dbReference type="RefSeq" id="WP_163061526.1">
    <property type="nucleotide sequence ID" value="NZ_JAAGLI010000889.1"/>
</dbReference>
<gene>
    <name evidence="2" type="ORF">G3I70_32720</name>
</gene>
<dbReference type="PANTHER" id="PTHR20941">
    <property type="entry name" value="FOLATE SYNTHESIS PROTEINS"/>
    <property type="match status" value="1"/>
</dbReference>
<dbReference type="Pfam" id="PF00809">
    <property type="entry name" value="Pterin_bind"/>
    <property type="match status" value="1"/>
</dbReference>
<organism evidence="2 3">
    <name type="scientific">Actinomadura bangladeshensis</name>
    <dbReference type="NCBI Taxonomy" id="453573"/>
    <lineage>
        <taxon>Bacteria</taxon>
        <taxon>Bacillati</taxon>
        <taxon>Actinomycetota</taxon>
        <taxon>Actinomycetes</taxon>
        <taxon>Streptosporangiales</taxon>
        <taxon>Thermomonosporaceae</taxon>
        <taxon>Actinomadura</taxon>
    </lineage>
</organism>
<dbReference type="PROSITE" id="PS00792">
    <property type="entry name" value="DHPS_1"/>
    <property type="match status" value="1"/>
</dbReference>
<feature type="domain" description="Pterin-binding" evidence="1">
    <location>
        <begin position="19"/>
        <end position="154"/>
    </location>
</feature>
<dbReference type="PROSITE" id="PS50972">
    <property type="entry name" value="PTERIN_BINDING"/>
    <property type="match status" value="1"/>
</dbReference>
<dbReference type="InterPro" id="IPR011005">
    <property type="entry name" value="Dihydropteroate_synth-like_sf"/>
</dbReference>
<dbReference type="EC" id="2.5.1.15" evidence="2"/>
<reference evidence="2 3" key="1">
    <citation type="submission" date="2020-01" db="EMBL/GenBank/DDBJ databases">
        <title>Insect and environment-associated Actinomycetes.</title>
        <authorList>
            <person name="Currrie C."/>
            <person name="Chevrette M."/>
            <person name="Carlson C."/>
            <person name="Stubbendieck R."/>
            <person name="Wendt-Pienkowski E."/>
        </authorList>
    </citation>
    <scope>NUCLEOTIDE SEQUENCE [LARGE SCALE GENOMIC DNA]</scope>
    <source>
        <strain evidence="2 3">SID10258</strain>
    </source>
</reference>
<dbReference type="Gene3D" id="3.20.20.20">
    <property type="entry name" value="Dihydropteroate synthase-like"/>
    <property type="match status" value="1"/>
</dbReference>
<dbReference type="InterPro" id="IPR045031">
    <property type="entry name" value="DHP_synth-like"/>
</dbReference>